<protein>
    <submittedName>
        <fullName evidence="3">Uncharacterized protein</fullName>
    </submittedName>
</protein>
<evidence type="ECO:0000256" key="1">
    <source>
        <dbReference type="SAM" id="MobiDB-lite"/>
    </source>
</evidence>
<feature type="transmembrane region" description="Helical" evidence="2">
    <location>
        <begin position="78"/>
        <end position="97"/>
    </location>
</feature>
<feature type="transmembrane region" description="Helical" evidence="2">
    <location>
        <begin position="104"/>
        <end position="123"/>
    </location>
</feature>
<keyword evidence="4" id="KW-1185">Reference proteome</keyword>
<feature type="region of interest" description="Disordered" evidence="1">
    <location>
        <begin position="12"/>
        <end position="34"/>
    </location>
</feature>
<keyword evidence="2" id="KW-1133">Transmembrane helix</keyword>
<accession>A0A8S1DEK2</accession>
<keyword evidence="2" id="KW-0472">Membrane</keyword>
<organism evidence="3 4">
    <name type="scientific">Cloeon dipterum</name>
    <dbReference type="NCBI Taxonomy" id="197152"/>
    <lineage>
        <taxon>Eukaryota</taxon>
        <taxon>Metazoa</taxon>
        <taxon>Ecdysozoa</taxon>
        <taxon>Arthropoda</taxon>
        <taxon>Hexapoda</taxon>
        <taxon>Insecta</taxon>
        <taxon>Pterygota</taxon>
        <taxon>Palaeoptera</taxon>
        <taxon>Ephemeroptera</taxon>
        <taxon>Pisciforma</taxon>
        <taxon>Baetidae</taxon>
        <taxon>Cloeon</taxon>
    </lineage>
</organism>
<keyword evidence="2" id="KW-0812">Transmembrane</keyword>
<name>A0A8S1DEK2_9INSE</name>
<dbReference type="Proteomes" id="UP000494165">
    <property type="component" value="Unassembled WGS sequence"/>
</dbReference>
<sequence length="165" mass="18862">MALENNQDIKLQRLDIPPPSGEESESDESQVGQHDLNERKHTVIYISLMAGMIITVVFWPIAFAATTSKATDTNFYESHVMEMVVCMAALQSTLFVFSDFAYIGGLFMSIFPIIITLFFRKSFVIRNPYFWNLVAAYAIFAFTLGFIRHTYTRTFKRSPLCIDMA</sequence>
<feature type="transmembrane region" description="Helical" evidence="2">
    <location>
        <begin position="129"/>
        <end position="147"/>
    </location>
</feature>
<reference evidence="3 4" key="1">
    <citation type="submission" date="2020-04" db="EMBL/GenBank/DDBJ databases">
        <authorList>
            <person name="Alioto T."/>
            <person name="Alioto T."/>
            <person name="Gomez Garrido J."/>
        </authorList>
    </citation>
    <scope>NUCLEOTIDE SEQUENCE [LARGE SCALE GENOMIC DNA]</scope>
</reference>
<evidence type="ECO:0000313" key="3">
    <source>
        <dbReference type="EMBL" id="CAB3379839.1"/>
    </source>
</evidence>
<gene>
    <name evidence="3" type="ORF">CLODIP_2_CD11545</name>
</gene>
<comment type="caution">
    <text evidence="3">The sequence shown here is derived from an EMBL/GenBank/DDBJ whole genome shotgun (WGS) entry which is preliminary data.</text>
</comment>
<dbReference type="AlphaFoldDB" id="A0A8S1DEK2"/>
<evidence type="ECO:0000313" key="4">
    <source>
        <dbReference type="Proteomes" id="UP000494165"/>
    </source>
</evidence>
<dbReference type="EMBL" id="CADEPI010000195">
    <property type="protein sequence ID" value="CAB3379839.1"/>
    <property type="molecule type" value="Genomic_DNA"/>
</dbReference>
<evidence type="ECO:0000256" key="2">
    <source>
        <dbReference type="SAM" id="Phobius"/>
    </source>
</evidence>
<proteinExistence type="predicted"/>
<feature type="transmembrane region" description="Helical" evidence="2">
    <location>
        <begin position="43"/>
        <end position="66"/>
    </location>
</feature>